<dbReference type="STRING" id="59374.FSU_0440"/>
<evidence type="ECO:0000256" key="1">
    <source>
        <dbReference type="SAM" id="SignalP"/>
    </source>
</evidence>
<dbReference type="AlphaFoldDB" id="D9S6F7"/>
<reference evidence="3" key="1">
    <citation type="submission" date="2010-08" db="EMBL/GenBank/DDBJ databases">
        <title>Complete sequence of Fibrobacter succinogenes subsp. succinogenes S85.</title>
        <authorList>
            <person name="Durkin A.S."/>
            <person name="Nelson K.E."/>
            <person name="Morrison M."/>
            <person name="Forsberg C.W."/>
            <person name="Wilson D.B."/>
            <person name="Russell J.B."/>
            <person name="Cann I.K.O."/>
            <person name="Mackie R.I."/>
            <person name="White B.A."/>
        </authorList>
    </citation>
    <scope>NUCLEOTIDE SEQUENCE [LARGE SCALE GENOMIC DNA]</scope>
    <source>
        <strain evidence="3">ATCC 19169 / S85</strain>
    </source>
</reference>
<accession>D9S6F7</accession>
<organism evidence="2 3">
    <name type="scientific">Fibrobacter succinogenes (strain ATCC 19169 / S85)</name>
    <dbReference type="NCBI Taxonomy" id="59374"/>
    <lineage>
        <taxon>Bacteria</taxon>
        <taxon>Pseudomonadati</taxon>
        <taxon>Fibrobacterota</taxon>
        <taxon>Fibrobacteria</taxon>
        <taxon>Fibrobacterales</taxon>
        <taxon>Fibrobacteraceae</taxon>
        <taxon>Fibrobacter</taxon>
    </lineage>
</organism>
<evidence type="ECO:0008006" key="4">
    <source>
        <dbReference type="Google" id="ProtNLM"/>
    </source>
</evidence>
<dbReference type="KEGG" id="fsc:FSU_0440"/>
<protein>
    <recommendedName>
        <fullName evidence="4">Outer membrane protein beta-barrel domain-containing protein</fullName>
    </recommendedName>
</protein>
<feature type="chain" id="PRO_5003128009" description="Outer membrane protein beta-barrel domain-containing protein" evidence="1">
    <location>
        <begin position="38"/>
        <end position="219"/>
    </location>
</feature>
<evidence type="ECO:0000313" key="2">
    <source>
        <dbReference type="EMBL" id="ADL25955.1"/>
    </source>
</evidence>
<dbReference type="HOGENOM" id="CLU_1259859_0_0_0"/>
<sequence>MPLHWFWCYNMKFSMNFVKRIVLSLAFVLAGATSSLAQGFSGSSPAVSSPFGGASAGAGTSMRWPLFLGGTFGLGSGAGVGDGNGVGICQIKPMIGAWMPGLAFVRLGYGFSSYEEKDDEGRKSEVESSDLSIDLGVHLLSEFFVKGSYSRVNALSEKGDVAWNEWSAGFGTFWIVFSRTFLTLDIGYHWVLEHYDPLIDRDVSGGRWQMNLGFSVFVY</sequence>
<proteinExistence type="predicted"/>
<gene>
    <name evidence="2" type="ordered locus">FSU_0440</name>
</gene>
<dbReference type="Proteomes" id="UP000000517">
    <property type="component" value="Chromosome"/>
</dbReference>
<name>D9S6F7_FIBSS</name>
<dbReference type="EMBL" id="CP002158">
    <property type="protein sequence ID" value="ADL25955.1"/>
    <property type="molecule type" value="Genomic_DNA"/>
</dbReference>
<keyword evidence="1" id="KW-0732">Signal</keyword>
<evidence type="ECO:0000313" key="3">
    <source>
        <dbReference type="Proteomes" id="UP000000517"/>
    </source>
</evidence>
<feature type="signal peptide" evidence="1">
    <location>
        <begin position="1"/>
        <end position="37"/>
    </location>
</feature>